<dbReference type="STRING" id="1076935.U4LNI5"/>
<reference evidence="1 2" key="1">
    <citation type="journal article" date="2013" name="PLoS Genet.">
        <title>The genome and development-dependent transcriptomes of Pyronema confluens: a window into fungal evolution.</title>
        <authorList>
            <person name="Traeger S."/>
            <person name="Altegoer F."/>
            <person name="Freitag M."/>
            <person name="Gabaldon T."/>
            <person name="Kempken F."/>
            <person name="Kumar A."/>
            <person name="Marcet-Houben M."/>
            <person name="Poggeler S."/>
            <person name="Stajich J.E."/>
            <person name="Nowrousian M."/>
        </authorList>
    </citation>
    <scope>NUCLEOTIDE SEQUENCE [LARGE SCALE GENOMIC DNA]</scope>
    <source>
        <strain evidence="2">CBS 100304</strain>
        <tissue evidence="1">Vegetative mycelium</tissue>
    </source>
</reference>
<name>U4LNI5_PYROM</name>
<dbReference type="EMBL" id="HF935497">
    <property type="protein sequence ID" value="CCX30885.1"/>
    <property type="molecule type" value="Genomic_DNA"/>
</dbReference>
<dbReference type="eggNOG" id="ENOG502SIZE">
    <property type="taxonomic scope" value="Eukaryota"/>
</dbReference>
<dbReference type="OrthoDB" id="3549294at2759"/>
<organism evidence="1 2">
    <name type="scientific">Pyronema omphalodes (strain CBS 100304)</name>
    <name type="common">Pyronema confluens</name>
    <dbReference type="NCBI Taxonomy" id="1076935"/>
    <lineage>
        <taxon>Eukaryota</taxon>
        <taxon>Fungi</taxon>
        <taxon>Dikarya</taxon>
        <taxon>Ascomycota</taxon>
        <taxon>Pezizomycotina</taxon>
        <taxon>Pezizomycetes</taxon>
        <taxon>Pezizales</taxon>
        <taxon>Pyronemataceae</taxon>
        <taxon>Pyronema</taxon>
    </lineage>
</organism>
<keyword evidence="2" id="KW-1185">Reference proteome</keyword>
<gene>
    <name evidence="1" type="ORF">PCON_09486</name>
</gene>
<dbReference type="Proteomes" id="UP000018144">
    <property type="component" value="Unassembled WGS sequence"/>
</dbReference>
<sequence length="545" mass="60865">MGVDECYSEVYMTFGIRSDLARNRCIMLENSFPASMPTVSTNFPINEPLDQRYKDLGIELPAIQHARAALEKSNDNHLAVLTLAWSYILSALWGESQGGIAEFSPTVPKDPDTPCNVHIVYIPGRNSEAVRWWKHVLGSTPGWQVTLQYRETQYQSPWAIRGPTGKDVHFRVLSQAKPQAGKPAATPPDAATALRYLSEYCSFHGLTRQGEIALSAALVLPTHLFMNLAPINLPAPVHAVDILTIQNDNACLHFDEDQSLLRFLTQIPHLMTISAFGMENLLFGGIFYEPKITTQTFGQWASAPKTMWPESQAHAAAIGCLRNPALSRWYIGAGVTSLLQSRFLVHNCWHLLSNPHLAIWTGSAKLGPHSFLCRAFTPEGFKIRMISESRTRLILREDEVLAAFLCSASGPKRSLETLPPVLVPPPGYSVLDKTSLKIIEIAEAGVSLRLEFANFAWDTEDGLKYSKNLHCPVTELPRAEKGLVSEWQPPAINDRMKLVLDDVECESQDTTRRIMDHLVAYRGEEADEERGDIDLKELFSVYENE</sequence>
<dbReference type="OMA" id="HARCTGH"/>
<evidence type="ECO:0000313" key="1">
    <source>
        <dbReference type="EMBL" id="CCX30885.1"/>
    </source>
</evidence>
<accession>U4LNI5</accession>
<evidence type="ECO:0000313" key="2">
    <source>
        <dbReference type="Proteomes" id="UP000018144"/>
    </source>
</evidence>
<dbReference type="AlphaFoldDB" id="U4LNI5"/>
<proteinExistence type="predicted"/>
<protein>
    <submittedName>
        <fullName evidence="1">Uncharacterized protein</fullName>
    </submittedName>
</protein>